<dbReference type="InterPro" id="IPR021359">
    <property type="entry name" value="DUF2812"/>
</dbReference>
<evidence type="ECO:0000313" key="3">
    <source>
        <dbReference type="Proteomes" id="UP000183997"/>
    </source>
</evidence>
<feature type="transmembrane region" description="Helical" evidence="1">
    <location>
        <begin position="153"/>
        <end position="171"/>
    </location>
</feature>
<organism evidence="2 3">
    <name type="scientific">Desulforamulus aeronauticus DSM 10349</name>
    <dbReference type="NCBI Taxonomy" id="1121421"/>
    <lineage>
        <taxon>Bacteria</taxon>
        <taxon>Bacillati</taxon>
        <taxon>Bacillota</taxon>
        <taxon>Clostridia</taxon>
        <taxon>Eubacteriales</taxon>
        <taxon>Peptococcaceae</taxon>
        <taxon>Desulforamulus</taxon>
    </lineage>
</organism>
<sequence>MGKLVKRVMFDDMYAIGRNESWFSDMAKKGLHLKKFGRIFIYFEKGKSKETKYRIDMIKEAPSQEQLDVYQACGWDIVTNNGNLYVFSADEKAGATELHTDPIVQGFSLSELNKRLRINLIITSIAMLLFLGMIFSIYFLTNEPFLYMIKSQFVQQMLLVIVELYVFYSVIRNYVAIRNLRESLLQGKTINHKEDYRKARVVGGILLGLVLSMALFTILIPLVDIAKSKDYTLPEANTNLPIVRLADIEQNPKLVRETGYTDNEVDWANRVRYDWSLLAPIQYEIYEHGIIKGEMWSDKSGEYSPSIITRYYKLIFGDMAENLTLDLINRHVWRDNIEIKEVNNLKLDKIYIAEDGSRKQIFAYLDNRVIHVTYYGKKKMEDIIPFVSEKLGSYQE</sequence>
<keyword evidence="1" id="KW-1133">Transmembrane helix</keyword>
<accession>A0A1M6Q151</accession>
<gene>
    <name evidence="2" type="ORF">SAMN02745123_00838</name>
</gene>
<dbReference type="STRING" id="1121421.SAMN02745123_00838"/>
<name>A0A1M6Q151_9FIRM</name>
<feature type="transmembrane region" description="Helical" evidence="1">
    <location>
        <begin position="201"/>
        <end position="223"/>
    </location>
</feature>
<dbReference type="Pfam" id="PF11193">
    <property type="entry name" value="DUF2812"/>
    <property type="match status" value="1"/>
</dbReference>
<evidence type="ECO:0000256" key="1">
    <source>
        <dbReference type="SAM" id="Phobius"/>
    </source>
</evidence>
<proteinExistence type="predicted"/>
<dbReference type="EMBL" id="FRAR01000007">
    <property type="protein sequence ID" value="SHK13816.1"/>
    <property type="molecule type" value="Genomic_DNA"/>
</dbReference>
<evidence type="ECO:0000313" key="2">
    <source>
        <dbReference type="EMBL" id="SHK13816.1"/>
    </source>
</evidence>
<keyword evidence="1" id="KW-0812">Transmembrane</keyword>
<dbReference type="AlphaFoldDB" id="A0A1M6Q151"/>
<evidence type="ECO:0008006" key="4">
    <source>
        <dbReference type="Google" id="ProtNLM"/>
    </source>
</evidence>
<dbReference type="RefSeq" id="WP_072911161.1">
    <property type="nucleotide sequence ID" value="NZ_FRAR01000007.1"/>
</dbReference>
<reference evidence="3" key="1">
    <citation type="submission" date="2016-11" db="EMBL/GenBank/DDBJ databases">
        <authorList>
            <person name="Varghese N."/>
            <person name="Submissions S."/>
        </authorList>
    </citation>
    <scope>NUCLEOTIDE SEQUENCE [LARGE SCALE GENOMIC DNA]</scope>
    <source>
        <strain evidence="3">DSM 10349</strain>
    </source>
</reference>
<keyword evidence="3" id="KW-1185">Reference proteome</keyword>
<feature type="transmembrane region" description="Helical" evidence="1">
    <location>
        <begin position="118"/>
        <end position="141"/>
    </location>
</feature>
<keyword evidence="1" id="KW-0472">Membrane</keyword>
<dbReference type="Proteomes" id="UP000183997">
    <property type="component" value="Unassembled WGS sequence"/>
</dbReference>
<protein>
    <recommendedName>
        <fullName evidence="4">DUF2812 domain-containing protein</fullName>
    </recommendedName>
</protein>